<evidence type="ECO:0000256" key="6">
    <source>
        <dbReference type="PIRSR" id="PIRSR000350-4"/>
    </source>
</evidence>
<feature type="binding site" evidence="5">
    <location>
        <position position="50"/>
    </location>
    <ligand>
        <name>FAD</name>
        <dbReference type="ChEBI" id="CHEBI:57692"/>
    </ligand>
</feature>
<dbReference type="GO" id="GO:0003955">
    <property type="term" value="F:NAD(P)H dehydrogenase (quinone) activity"/>
    <property type="evidence" value="ECO:0007669"/>
    <property type="project" value="TreeGrafter"/>
</dbReference>
<dbReference type="SUPFAM" id="SSF55424">
    <property type="entry name" value="FAD/NAD-linked reductases, dimerisation (C-terminal) domain"/>
    <property type="match status" value="1"/>
</dbReference>
<dbReference type="InterPro" id="IPR036188">
    <property type="entry name" value="FAD/NAD-bd_sf"/>
</dbReference>
<feature type="binding site" evidence="5">
    <location>
        <begin position="181"/>
        <end position="188"/>
    </location>
    <ligand>
        <name>NAD(+)</name>
        <dbReference type="ChEBI" id="CHEBI:57540"/>
    </ligand>
</feature>
<evidence type="ECO:0000256" key="2">
    <source>
        <dbReference type="ARBA" id="ARBA00022630"/>
    </source>
</evidence>
<dbReference type="EC" id="1.8.1.4" evidence="9"/>
<dbReference type="Pfam" id="PF07992">
    <property type="entry name" value="Pyr_redox_2"/>
    <property type="match status" value="1"/>
</dbReference>
<comment type="similarity">
    <text evidence="1">Belongs to the class-I pyridine nucleotide-disulfide oxidoreductase family.</text>
</comment>
<dbReference type="GO" id="GO:0050660">
    <property type="term" value="F:flavin adenine dinucleotide binding"/>
    <property type="evidence" value="ECO:0007669"/>
    <property type="project" value="TreeGrafter"/>
</dbReference>
<reference evidence="9" key="1">
    <citation type="submission" date="2021-02" db="EMBL/GenBank/DDBJ databases">
        <title>Thiocyanate and organic carbon inputs drive convergent selection for specific autotrophic Afipia and Thiobacillus strains within complex microbiomes.</title>
        <authorList>
            <person name="Huddy R.J."/>
            <person name="Sachdeva R."/>
            <person name="Kadzinga F."/>
            <person name="Kantor R.S."/>
            <person name="Harrison S.T.L."/>
            <person name="Banfield J.F."/>
        </authorList>
    </citation>
    <scope>NUCLEOTIDE SEQUENCE</scope>
    <source>
        <strain evidence="9">SCN18_13_7_16_R3_B_64_19</strain>
    </source>
</reference>
<dbReference type="InterPro" id="IPR004099">
    <property type="entry name" value="Pyr_nucl-diS_OxRdtase_dimer"/>
</dbReference>
<dbReference type="Gene3D" id="3.30.390.30">
    <property type="match status" value="1"/>
</dbReference>
<sequence length="467" mass="49948">MRHVHIAILGAGTAGLTALSQVRKHTDDFVIINHGPYGTTCARVGCMPSKALIQAADDFHRGSQLATLGIRGGEGLKVDLPAVLQRVRDYRDARVAGVMGATHSLQPAQNIAGRARLDGPGRVIVTHDDGREEVITADRILIATGSRPVVPQAWQAFGNRILTTDDLFERPDLSRRIAVVGLGVIGLELGQALARLGLDVHGFELRESLGPLTDPVIQAEAQHRIGAEFPLHLGRAVDLREGAAGTLIVDNGESPVEVDAVLAAMGRRTNTDGLGLQTLGVPLDARGLPDFDRNTLQIGELPVYFTGDVNGELQVLHEASDEGFIAAFNALHGPTRFRRRVPLAIAFTDPQIAVVGQTWQALQGRSFATGGFNFAQQARAMAMLRAAGQLHVYAEPGSGKLLGAEMCVPGAEHLGHLLALALQRNMTVAELLTLPFYHPVLEEGLRAALRVLARAVYGEAPLEMARL</sequence>
<evidence type="ECO:0000256" key="5">
    <source>
        <dbReference type="PIRSR" id="PIRSR000350-3"/>
    </source>
</evidence>
<feature type="domain" description="FAD/NAD(P)-binding" evidence="8">
    <location>
        <begin position="5"/>
        <end position="323"/>
    </location>
</feature>
<dbReference type="PRINTS" id="PR00368">
    <property type="entry name" value="FADPNR"/>
</dbReference>
<comment type="cofactor">
    <cofactor evidence="5">
        <name>FAD</name>
        <dbReference type="ChEBI" id="CHEBI:57692"/>
    </cofactor>
    <text evidence="5">Binds 1 FAD per subunit.</text>
</comment>
<dbReference type="InterPro" id="IPR001100">
    <property type="entry name" value="Pyr_nuc-diS_OxRdtase"/>
</dbReference>
<evidence type="ECO:0000256" key="1">
    <source>
        <dbReference type="ARBA" id="ARBA00007532"/>
    </source>
</evidence>
<evidence type="ECO:0000313" key="9">
    <source>
        <dbReference type="EMBL" id="MBN8743998.1"/>
    </source>
</evidence>
<keyword evidence="5" id="KW-0520">NAD</keyword>
<keyword evidence="9" id="KW-0560">Oxidoreductase</keyword>
<evidence type="ECO:0000256" key="4">
    <source>
        <dbReference type="PIRSR" id="PIRSR000350-2"/>
    </source>
</evidence>
<dbReference type="PRINTS" id="PR00411">
    <property type="entry name" value="PNDRDTASEI"/>
</dbReference>
<dbReference type="AlphaFoldDB" id="A0A8I1MXB3"/>
<dbReference type="InterPro" id="IPR023753">
    <property type="entry name" value="FAD/NAD-binding_dom"/>
</dbReference>
<feature type="binding site" evidence="5">
    <location>
        <position position="266"/>
    </location>
    <ligand>
        <name>NAD(+)</name>
        <dbReference type="ChEBI" id="CHEBI:57540"/>
    </ligand>
</feature>
<evidence type="ECO:0000313" key="10">
    <source>
        <dbReference type="Proteomes" id="UP000664800"/>
    </source>
</evidence>
<dbReference type="GO" id="GO:0004148">
    <property type="term" value="F:dihydrolipoyl dehydrogenase (NADH) activity"/>
    <property type="evidence" value="ECO:0007669"/>
    <property type="project" value="UniProtKB-EC"/>
</dbReference>
<feature type="domain" description="Pyridine nucleotide-disulphide oxidoreductase dimerisation" evidence="7">
    <location>
        <begin position="345"/>
        <end position="447"/>
    </location>
</feature>
<feature type="disulfide bond" description="Redox-active" evidence="6">
    <location>
        <begin position="41"/>
        <end position="46"/>
    </location>
</feature>
<dbReference type="PANTHER" id="PTHR43014:SF4">
    <property type="entry name" value="PYRIDINE NUCLEOTIDE-DISULFIDE OXIDOREDUCTASE RCLA-RELATED"/>
    <property type="match status" value="1"/>
</dbReference>
<accession>A0A8I1MXB3</accession>
<dbReference type="PANTHER" id="PTHR43014">
    <property type="entry name" value="MERCURIC REDUCTASE"/>
    <property type="match status" value="1"/>
</dbReference>
<feature type="binding site" evidence="5">
    <location>
        <position position="308"/>
    </location>
    <ligand>
        <name>FAD</name>
        <dbReference type="ChEBI" id="CHEBI:57692"/>
    </ligand>
</feature>
<dbReference type="Gene3D" id="3.50.50.60">
    <property type="entry name" value="FAD/NAD(P)-binding domain"/>
    <property type="match status" value="2"/>
</dbReference>
<keyword evidence="3 5" id="KW-0274">FAD</keyword>
<feature type="binding site" evidence="5">
    <location>
        <position position="204"/>
    </location>
    <ligand>
        <name>NAD(+)</name>
        <dbReference type="ChEBI" id="CHEBI:57540"/>
    </ligand>
</feature>
<comment type="caution">
    <text evidence="9">The sequence shown here is derived from an EMBL/GenBank/DDBJ whole genome shotgun (WGS) entry which is preliminary data.</text>
</comment>
<proteinExistence type="inferred from homology"/>
<gene>
    <name evidence="9" type="ORF">J0I24_06780</name>
</gene>
<dbReference type="EMBL" id="JAFKMR010000014">
    <property type="protein sequence ID" value="MBN8743998.1"/>
    <property type="molecule type" value="Genomic_DNA"/>
</dbReference>
<dbReference type="SUPFAM" id="SSF51905">
    <property type="entry name" value="FAD/NAD(P)-binding domain"/>
    <property type="match status" value="1"/>
</dbReference>
<evidence type="ECO:0000259" key="7">
    <source>
        <dbReference type="Pfam" id="PF02852"/>
    </source>
</evidence>
<feature type="binding site" evidence="5">
    <location>
        <begin position="144"/>
        <end position="146"/>
    </location>
    <ligand>
        <name>FAD</name>
        <dbReference type="ChEBI" id="CHEBI:57692"/>
    </ligand>
</feature>
<dbReference type="PIRSF" id="PIRSF000350">
    <property type="entry name" value="Mercury_reductase_MerA"/>
    <property type="match status" value="1"/>
</dbReference>
<dbReference type="NCBIfam" id="NF004939">
    <property type="entry name" value="PRK06292.1-1"/>
    <property type="match status" value="1"/>
</dbReference>
<name>A0A8I1MXB3_THIA3</name>
<evidence type="ECO:0000259" key="8">
    <source>
        <dbReference type="Pfam" id="PF07992"/>
    </source>
</evidence>
<organism evidence="9 10">
    <name type="scientific">Thiomonas arsenitoxydans (strain DSM 22701 / CIP 110005 / 3As)</name>
    <dbReference type="NCBI Taxonomy" id="426114"/>
    <lineage>
        <taxon>Bacteria</taxon>
        <taxon>Pseudomonadati</taxon>
        <taxon>Pseudomonadota</taxon>
        <taxon>Betaproteobacteria</taxon>
        <taxon>Burkholderiales</taxon>
        <taxon>Thiomonas</taxon>
    </lineage>
</organism>
<dbReference type="Pfam" id="PF02852">
    <property type="entry name" value="Pyr_redox_dim"/>
    <property type="match status" value="1"/>
</dbReference>
<evidence type="ECO:0000256" key="3">
    <source>
        <dbReference type="ARBA" id="ARBA00022827"/>
    </source>
</evidence>
<feature type="active site" description="Proton acceptor" evidence="4">
    <location>
        <position position="438"/>
    </location>
</feature>
<keyword evidence="5" id="KW-0547">Nucleotide-binding</keyword>
<protein>
    <submittedName>
        <fullName evidence="9">Dihydrolipoyl dehydrogenase</fullName>
        <ecNumber evidence="9">1.8.1.4</ecNumber>
    </submittedName>
</protein>
<dbReference type="InterPro" id="IPR016156">
    <property type="entry name" value="FAD/NAD-linked_Rdtase_dimer_sf"/>
</dbReference>
<keyword evidence="2" id="KW-0285">Flavoprotein</keyword>
<dbReference type="Proteomes" id="UP000664800">
    <property type="component" value="Unassembled WGS sequence"/>
</dbReference>
<dbReference type="RefSeq" id="WP_276729386.1">
    <property type="nucleotide sequence ID" value="NZ_JAFKMR010000014.1"/>
</dbReference>